<dbReference type="RefSeq" id="WP_076378214.1">
    <property type="nucleotide sequence ID" value="NZ_AP017422.1"/>
</dbReference>
<dbReference type="OrthoDB" id="674757at2"/>
<keyword evidence="3" id="KW-1185">Reference proteome</keyword>
<dbReference type="STRING" id="477680.SAMN05421788_102455"/>
<keyword evidence="1" id="KW-0732">Signal</keyword>
<sequence>MKKQYYLSLYTLAMLCLLMAGCHSQQPLGLNEQASVQPADELPENPLLLHALTSSLQPKDSIMCILYGNDAAFAYAAKHSDGRYPVGAVLYNVAWKQQPDEQWAGGNIPAAITTVERVAIDAAGMPVYTLYTGSPLKKVAVNGADSLRLSAILRLRMAASPR</sequence>
<proteinExistence type="predicted"/>
<feature type="signal peptide" evidence="1">
    <location>
        <begin position="1"/>
        <end position="24"/>
    </location>
</feature>
<accession>A0A173MH18</accession>
<dbReference type="AlphaFoldDB" id="A0A173MH18"/>
<gene>
    <name evidence="2" type="ORF">SAMN05421788_102455</name>
</gene>
<dbReference type="Proteomes" id="UP000186917">
    <property type="component" value="Unassembled WGS sequence"/>
</dbReference>
<evidence type="ECO:0000313" key="2">
    <source>
        <dbReference type="EMBL" id="SIS97953.1"/>
    </source>
</evidence>
<protein>
    <recommendedName>
        <fullName evidence="4">Cytochrome P460</fullName>
    </recommendedName>
</protein>
<reference evidence="3" key="1">
    <citation type="submission" date="2017-01" db="EMBL/GenBank/DDBJ databases">
        <authorList>
            <person name="Varghese N."/>
            <person name="Submissions S."/>
        </authorList>
    </citation>
    <scope>NUCLEOTIDE SEQUENCE [LARGE SCALE GENOMIC DNA]</scope>
    <source>
        <strain evidence="3">DSM 21054</strain>
    </source>
</reference>
<name>A0A173MH18_9BACT</name>
<evidence type="ECO:0008006" key="4">
    <source>
        <dbReference type="Google" id="ProtNLM"/>
    </source>
</evidence>
<evidence type="ECO:0000313" key="3">
    <source>
        <dbReference type="Proteomes" id="UP000186917"/>
    </source>
</evidence>
<organism evidence="2 3">
    <name type="scientific">Filimonas lacunae</name>
    <dbReference type="NCBI Taxonomy" id="477680"/>
    <lineage>
        <taxon>Bacteria</taxon>
        <taxon>Pseudomonadati</taxon>
        <taxon>Bacteroidota</taxon>
        <taxon>Chitinophagia</taxon>
        <taxon>Chitinophagales</taxon>
        <taxon>Chitinophagaceae</taxon>
        <taxon>Filimonas</taxon>
    </lineage>
</organism>
<feature type="chain" id="PRO_5030022952" description="Cytochrome P460" evidence="1">
    <location>
        <begin position="25"/>
        <end position="162"/>
    </location>
</feature>
<dbReference type="PROSITE" id="PS51257">
    <property type="entry name" value="PROKAR_LIPOPROTEIN"/>
    <property type="match status" value="1"/>
</dbReference>
<evidence type="ECO:0000256" key="1">
    <source>
        <dbReference type="SAM" id="SignalP"/>
    </source>
</evidence>
<dbReference type="EMBL" id="FTOR01000002">
    <property type="protein sequence ID" value="SIS97953.1"/>
    <property type="molecule type" value="Genomic_DNA"/>
</dbReference>
<dbReference type="KEGG" id="fln:FLA_2932"/>